<organism evidence="2 3">
    <name type="scientific">Castilleja foliolosa</name>
    <dbReference type="NCBI Taxonomy" id="1961234"/>
    <lineage>
        <taxon>Eukaryota</taxon>
        <taxon>Viridiplantae</taxon>
        <taxon>Streptophyta</taxon>
        <taxon>Embryophyta</taxon>
        <taxon>Tracheophyta</taxon>
        <taxon>Spermatophyta</taxon>
        <taxon>Magnoliopsida</taxon>
        <taxon>eudicotyledons</taxon>
        <taxon>Gunneridae</taxon>
        <taxon>Pentapetalae</taxon>
        <taxon>asterids</taxon>
        <taxon>lamiids</taxon>
        <taxon>Lamiales</taxon>
        <taxon>Orobanchaceae</taxon>
        <taxon>Pedicularideae</taxon>
        <taxon>Castillejinae</taxon>
        <taxon>Castilleja</taxon>
    </lineage>
</organism>
<name>A0ABD3CG04_9LAMI</name>
<keyword evidence="3" id="KW-1185">Reference proteome</keyword>
<evidence type="ECO:0000313" key="2">
    <source>
        <dbReference type="EMBL" id="KAL3627700.1"/>
    </source>
</evidence>
<evidence type="ECO:0000313" key="3">
    <source>
        <dbReference type="Proteomes" id="UP001632038"/>
    </source>
</evidence>
<feature type="chain" id="PRO_5044741508" evidence="1">
    <location>
        <begin position="29"/>
        <end position="95"/>
    </location>
</feature>
<gene>
    <name evidence="2" type="ORF">CASFOL_029063</name>
</gene>
<comment type="caution">
    <text evidence="2">The sequence shown here is derived from an EMBL/GenBank/DDBJ whole genome shotgun (WGS) entry which is preliminary data.</text>
</comment>
<accession>A0ABD3CG04</accession>
<dbReference type="Proteomes" id="UP001632038">
    <property type="component" value="Unassembled WGS sequence"/>
</dbReference>
<dbReference type="AlphaFoldDB" id="A0ABD3CG04"/>
<evidence type="ECO:0000256" key="1">
    <source>
        <dbReference type="SAM" id="SignalP"/>
    </source>
</evidence>
<dbReference type="EMBL" id="JAVIJP010000039">
    <property type="protein sequence ID" value="KAL3627700.1"/>
    <property type="molecule type" value="Genomic_DNA"/>
</dbReference>
<feature type="signal peptide" evidence="1">
    <location>
        <begin position="1"/>
        <end position="28"/>
    </location>
</feature>
<proteinExistence type="predicted"/>
<sequence>MASYKFGHVIIFSLILVALLLLPHECYADESSMRGRKEMGPQMEETKININLCVHYKKCGDHRDCYCCIPDDTCWANEDDCVWHCHNNEYPRAAI</sequence>
<keyword evidence="1" id="KW-0732">Signal</keyword>
<reference evidence="3" key="1">
    <citation type="journal article" date="2024" name="IScience">
        <title>Strigolactones Initiate the Formation of Haustorium-like Structures in Castilleja.</title>
        <authorList>
            <person name="Buerger M."/>
            <person name="Peterson D."/>
            <person name="Chory J."/>
        </authorList>
    </citation>
    <scope>NUCLEOTIDE SEQUENCE [LARGE SCALE GENOMIC DNA]</scope>
</reference>
<protein>
    <submittedName>
        <fullName evidence="2">Uncharacterized protein</fullName>
    </submittedName>
</protein>